<evidence type="ECO:0000259" key="3">
    <source>
        <dbReference type="Pfam" id="PF25917"/>
    </source>
</evidence>
<keyword evidence="1" id="KW-0175">Coiled coil</keyword>
<dbReference type="RefSeq" id="WP_136961797.1">
    <property type="nucleotide sequence ID" value="NZ_CP039690.1"/>
</dbReference>
<gene>
    <name evidence="5" type="ORF">E8M01_20295</name>
</gene>
<dbReference type="PANTHER" id="PTHR30386:SF24">
    <property type="entry name" value="MULTIDRUG RESISTANCE EFFLUX PUMP"/>
    <property type="match status" value="1"/>
</dbReference>
<dbReference type="PANTHER" id="PTHR30386">
    <property type="entry name" value="MEMBRANE FUSION SUBUNIT OF EMRAB-TOLC MULTIDRUG EFFLUX PUMP"/>
    <property type="match status" value="1"/>
</dbReference>
<evidence type="ECO:0000313" key="5">
    <source>
        <dbReference type="EMBL" id="QCI66353.1"/>
    </source>
</evidence>
<feature type="domain" description="CusB-like beta-barrel" evidence="4">
    <location>
        <begin position="250"/>
        <end position="294"/>
    </location>
</feature>
<dbReference type="Gene3D" id="2.40.30.170">
    <property type="match status" value="1"/>
</dbReference>
<dbReference type="InterPro" id="IPR050739">
    <property type="entry name" value="MFP"/>
</dbReference>
<keyword evidence="2" id="KW-0472">Membrane</keyword>
<dbReference type="InterPro" id="IPR058792">
    <property type="entry name" value="Beta-barrel_RND_2"/>
</dbReference>
<dbReference type="InterPro" id="IPR058625">
    <property type="entry name" value="MdtA-like_BSH"/>
</dbReference>
<evidence type="ECO:0000256" key="1">
    <source>
        <dbReference type="SAM" id="Coils"/>
    </source>
</evidence>
<dbReference type="SUPFAM" id="SSF111369">
    <property type="entry name" value="HlyD-like secretion proteins"/>
    <property type="match status" value="3"/>
</dbReference>
<proteinExistence type="predicted"/>
<feature type="coiled-coil region" evidence="1">
    <location>
        <begin position="91"/>
        <end position="139"/>
    </location>
</feature>
<organism evidence="5 6">
    <name type="scientific">Phreatobacter stygius</name>
    <dbReference type="NCBI Taxonomy" id="1940610"/>
    <lineage>
        <taxon>Bacteria</taxon>
        <taxon>Pseudomonadati</taxon>
        <taxon>Pseudomonadota</taxon>
        <taxon>Alphaproteobacteria</taxon>
        <taxon>Hyphomicrobiales</taxon>
        <taxon>Phreatobacteraceae</taxon>
        <taxon>Phreatobacter</taxon>
    </lineage>
</organism>
<evidence type="ECO:0000259" key="4">
    <source>
        <dbReference type="Pfam" id="PF25954"/>
    </source>
</evidence>
<evidence type="ECO:0000313" key="6">
    <source>
        <dbReference type="Proteomes" id="UP000298781"/>
    </source>
</evidence>
<dbReference type="Pfam" id="PF25917">
    <property type="entry name" value="BSH_RND"/>
    <property type="match status" value="1"/>
</dbReference>
<evidence type="ECO:0000256" key="2">
    <source>
        <dbReference type="SAM" id="Phobius"/>
    </source>
</evidence>
<sequence length="366" mass="38151">MSIAKSLRLKTALPALIVGLAGVLMVLFAWQLPPFQSAVQSTNNAYVKGQVTVLSPQIPGYVTEVAVQDYMMVRKGDLIARIDDRIYRQQLAQAEAALAQQQSALASFDQNRLARQASLDLAKAQLQSAEAALQKAQHDQERTGSLVSRGISSAAIGDQVRVALMQAEAGVAQGRANVELAEQNLALVDAGKPSLAAGVKSAEAAVALAEINLGNTRVTAPVDGRLGEVGVRVGQYVTAGSQLSSVTPSTVWVIANFKEAQLANLRVGLPATFTVDALDHATLHGHVIRISPATGSEFSVLKPDNATGNFTKVAQRIPVRIELDGNQDLADQLRPGMSVVVAVNTGAAVAAALAAADRGAGSSAVN</sequence>
<reference evidence="5 6" key="1">
    <citation type="submission" date="2019-04" db="EMBL/GenBank/DDBJ databases">
        <title>Phreatobacter aquaticus sp. nov.</title>
        <authorList>
            <person name="Choi A."/>
        </authorList>
    </citation>
    <scope>NUCLEOTIDE SEQUENCE [LARGE SCALE GENOMIC DNA]</scope>
    <source>
        <strain evidence="5 6">KCTC 52518</strain>
    </source>
</reference>
<dbReference type="OrthoDB" id="9811754at2"/>
<keyword evidence="2" id="KW-0812">Transmembrane</keyword>
<keyword evidence="6" id="KW-1185">Reference proteome</keyword>
<dbReference type="Gene3D" id="2.40.50.100">
    <property type="match status" value="1"/>
</dbReference>
<feature type="transmembrane region" description="Helical" evidence="2">
    <location>
        <begin position="12"/>
        <end position="32"/>
    </location>
</feature>
<dbReference type="GO" id="GO:0055085">
    <property type="term" value="P:transmembrane transport"/>
    <property type="evidence" value="ECO:0007669"/>
    <property type="project" value="InterPro"/>
</dbReference>
<dbReference type="EMBL" id="CP039690">
    <property type="protein sequence ID" value="QCI66353.1"/>
    <property type="molecule type" value="Genomic_DNA"/>
</dbReference>
<keyword evidence="2" id="KW-1133">Transmembrane helix</keyword>
<dbReference type="AlphaFoldDB" id="A0A4D7B5U0"/>
<dbReference type="KEGG" id="pstg:E8M01_20295"/>
<accession>A0A4D7B5U0</accession>
<dbReference type="Proteomes" id="UP000298781">
    <property type="component" value="Chromosome"/>
</dbReference>
<protein>
    <submittedName>
        <fullName evidence="5">HlyD family secretion protein</fullName>
    </submittedName>
</protein>
<dbReference type="Gene3D" id="1.10.287.470">
    <property type="entry name" value="Helix hairpin bin"/>
    <property type="match status" value="2"/>
</dbReference>
<feature type="domain" description="Multidrug resistance protein MdtA-like barrel-sandwich hybrid" evidence="3">
    <location>
        <begin position="54"/>
        <end position="247"/>
    </location>
</feature>
<name>A0A4D7B5U0_9HYPH</name>
<dbReference type="Pfam" id="PF25954">
    <property type="entry name" value="Beta-barrel_RND_2"/>
    <property type="match status" value="1"/>
</dbReference>